<feature type="region of interest" description="Disordered" evidence="2">
    <location>
        <begin position="798"/>
        <end position="834"/>
    </location>
</feature>
<dbReference type="PANTHER" id="PTHR38371:SF1">
    <property type="entry name" value="RHO GTPASE-ACTIVATING PROTEIN"/>
    <property type="match status" value="1"/>
</dbReference>
<dbReference type="PANTHER" id="PTHR38371">
    <property type="entry name" value="RHO GTPASE-ACTIVATING PROTEIN"/>
    <property type="match status" value="1"/>
</dbReference>
<comment type="caution">
    <text evidence="4">The sequence shown here is derived from an EMBL/GenBank/DDBJ whole genome shotgun (WGS) entry which is preliminary data.</text>
</comment>
<dbReference type="SMART" id="SM00360">
    <property type="entry name" value="RRM"/>
    <property type="match status" value="2"/>
</dbReference>
<dbReference type="PROSITE" id="PS50102">
    <property type="entry name" value="RRM"/>
    <property type="match status" value="2"/>
</dbReference>
<dbReference type="Pfam" id="PF00076">
    <property type="entry name" value="RRM_1"/>
    <property type="match status" value="2"/>
</dbReference>
<dbReference type="EMBL" id="BSYO01000034">
    <property type="protein sequence ID" value="GMH28568.1"/>
    <property type="molecule type" value="Genomic_DNA"/>
</dbReference>
<accession>A0AAD3TGF8</accession>
<dbReference type="Pfam" id="PF07744">
    <property type="entry name" value="SPOC"/>
    <property type="match status" value="1"/>
</dbReference>
<name>A0AAD3TGF8_NEPGR</name>
<sequence length="1311" mass="144597">MLNISRPARQGYRSDVSAIPSSNLWVGNLSNDVTDSDLMAVFGKLDAVDSIMHSSRNYAFIYFKRIEDAIIARDALQGYVIKGNPIRIEFAKPEQSDFHDMWDPQTRGMVALDPLRVPQEPLRNYSDPTLVGYKRQQPSQSFVELKEGQPSKVLWVRYPPSVVIDEKMLYNAMILYGEIERIKSFPTRNYSFVEFRSVEEATRAKESLQGRLFNNPRISIKFFSSELAPSQDLNPLYPALGGPMPDMYMNDISARLPHMDIFSHNHAIAPNNFVEAPPPSSIFAPGRLRPLGPRGGFDPLLPMPEFNDPMMLHNLPDFNLNGHMGLNRRGLSPPATGLLPSGALASGPLHKAMSSGWDVLDVSQIPRELKRSKLDGNASFNDASFVGLGQPHGGVQFGGSSLGPLSKFHGSNRFSPADVTVSEGHIEARTDNDYIWRGVIAKGGTPVCQSRCIPIGKGIQCELPEVVNCSARTGLDMLTKHYADAVGFEVVFFLPDSEDDFASYTEFLRYLGSRDRAVGPERLYGVVLKLPRVLNDASSQQHVPQSISSLHHMERQQDSLPHEYDIVHQKEQAMQMVNKVHDTSALHEKTPFPPTKSVTTTQSISQDPGNSSTASMPQAGVTLTPELIATLTSLLPANAQSLARHSTQLPLSTSTLGPSIPSSTPDRGTISQGWNQLRQDQTGQSPQQLGNQLNSQAPLLTNWRTPSVSNLSSQVLPESFQIQNLPSALPLQGAVSSRPLSTLQDTPQGQHLVASTQVTQQYQLDAPHDTQKGYGLAYGTAATGSYGLPDIQQSRNILPSSNEVPRTDFSYPDNVPHGPSGSANSQPLDQPSPPVTAAAVAVRLPFSVKFVRSWPCERRNRMLPITADESKFSSNRPQIQTPFSEFTRPLFIVVMDGIEAPSFELGLDLQLDSESLYQDLNSPMRETFLTPEDSEGFQLRVSESDVDALDDPVPTLRRLRRGRSSRSKSVSDQLSEQSPINADDDIEEFSSQDYARSEDEHLSVQQHSVCSSSKLSLIESGVLTRPAATETPCGKRNQTLNTPASLDASKDPMTFSSLTGSCFQRFQLLDSDSDDSPDCVCIDRDGFGIPFSKHTEANHGSFVPACVERSEPSVSKQRVTSKYFYPKKTSDVPTPAFDEFCEEYFGAAKDTKAAYDSVHGLCLAKLEGTSGGSKKMDQKDSCCALPPALSYFFHEDTRIQRLVRSRLPHFWPLASVDDTGFNQPNGSVIDYMTQFSNGDCPRQGGGAKVIVEKRPRRTLAEDVFMLMDNLPVTGILLKMERRYMSLLTDRSCQVGMPTDSIERKVEHGLQS</sequence>
<organism evidence="4 5">
    <name type="scientific">Nepenthes gracilis</name>
    <name type="common">Slender pitcher plant</name>
    <dbReference type="NCBI Taxonomy" id="150966"/>
    <lineage>
        <taxon>Eukaryota</taxon>
        <taxon>Viridiplantae</taxon>
        <taxon>Streptophyta</taxon>
        <taxon>Embryophyta</taxon>
        <taxon>Tracheophyta</taxon>
        <taxon>Spermatophyta</taxon>
        <taxon>Magnoliopsida</taxon>
        <taxon>eudicotyledons</taxon>
        <taxon>Gunneridae</taxon>
        <taxon>Pentapetalae</taxon>
        <taxon>Caryophyllales</taxon>
        <taxon>Nepenthaceae</taxon>
        <taxon>Nepenthes</taxon>
    </lineage>
</organism>
<keyword evidence="5" id="KW-1185">Reference proteome</keyword>
<evidence type="ECO:0000313" key="4">
    <source>
        <dbReference type="EMBL" id="GMH28568.1"/>
    </source>
</evidence>
<feature type="domain" description="RRM" evidence="3">
    <location>
        <begin position="152"/>
        <end position="225"/>
    </location>
</feature>
<dbReference type="InterPro" id="IPR000504">
    <property type="entry name" value="RRM_dom"/>
</dbReference>
<proteinExistence type="predicted"/>
<evidence type="ECO:0000259" key="3">
    <source>
        <dbReference type="PROSITE" id="PS50102"/>
    </source>
</evidence>
<dbReference type="InterPro" id="IPR012921">
    <property type="entry name" value="SPOC_C"/>
</dbReference>
<dbReference type="CDD" id="cd00590">
    <property type="entry name" value="RRM_SF"/>
    <property type="match status" value="1"/>
</dbReference>
<protein>
    <recommendedName>
        <fullName evidence="3">RRM domain-containing protein</fullName>
    </recommendedName>
</protein>
<feature type="compositionally biased region" description="Basic residues" evidence="2">
    <location>
        <begin position="957"/>
        <end position="966"/>
    </location>
</feature>
<keyword evidence="1" id="KW-0694">RNA-binding</keyword>
<dbReference type="GO" id="GO:0003723">
    <property type="term" value="F:RNA binding"/>
    <property type="evidence" value="ECO:0007669"/>
    <property type="project" value="UniProtKB-UniRule"/>
</dbReference>
<dbReference type="InterPro" id="IPR035979">
    <property type="entry name" value="RBD_domain_sf"/>
</dbReference>
<gene>
    <name evidence="4" type="ORF">Nepgr_030411</name>
</gene>
<dbReference type="Gene3D" id="3.30.70.330">
    <property type="match status" value="2"/>
</dbReference>
<evidence type="ECO:0000256" key="1">
    <source>
        <dbReference type="PROSITE-ProRule" id="PRU00176"/>
    </source>
</evidence>
<evidence type="ECO:0000313" key="5">
    <source>
        <dbReference type="Proteomes" id="UP001279734"/>
    </source>
</evidence>
<feature type="region of interest" description="Disordered" evidence="2">
    <location>
        <begin position="649"/>
        <end position="672"/>
    </location>
</feature>
<evidence type="ECO:0000256" key="2">
    <source>
        <dbReference type="SAM" id="MobiDB-lite"/>
    </source>
</evidence>
<dbReference type="InterPro" id="IPR012677">
    <property type="entry name" value="Nucleotide-bd_a/b_plait_sf"/>
</dbReference>
<feature type="domain" description="RRM" evidence="3">
    <location>
        <begin position="22"/>
        <end position="93"/>
    </location>
</feature>
<dbReference type="SUPFAM" id="SSF54928">
    <property type="entry name" value="RNA-binding domain, RBD"/>
    <property type="match status" value="1"/>
</dbReference>
<feature type="region of interest" description="Disordered" evidence="2">
    <location>
        <begin position="586"/>
        <end position="617"/>
    </location>
</feature>
<feature type="region of interest" description="Disordered" evidence="2">
    <location>
        <begin position="952"/>
        <end position="985"/>
    </location>
</feature>
<feature type="compositionally biased region" description="Polar residues" evidence="2">
    <location>
        <begin position="596"/>
        <end position="616"/>
    </location>
</feature>
<feature type="region of interest" description="Disordered" evidence="2">
    <location>
        <begin position="1026"/>
        <end position="1048"/>
    </location>
</feature>
<dbReference type="Proteomes" id="UP001279734">
    <property type="component" value="Unassembled WGS sequence"/>
</dbReference>
<reference evidence="4" key="1">
    <citation type="submission" date="2023-05" db="EMBL/GenBank/DDBJ databases">
        <title>Nepenthes gracilis genome sequencing.</title>
        <authorList>
            <person name="Fukushima K."/>
        </authorList>
    </citation>
    <scope>NUCLEOTIDE SEQUENCE</scope>
    <source>
        <strain evidence="4">SING2019-196</strain>
    </source>
</reference>